<dbReference type="Gene3D" id="3.30.565.10">
    <property type="entry name" value="Histidine kinase-like ATPase, C-terminal domain"/>
    <property type="match status" value="1"/>
</dbReference>
<dbReference type="SUPFAM" id="SSF55874">
    <property type="entry name" value="ATPase domain of HSP90 chaperone/DNA topoisomerase II/histidine kinase"/>
    <property type="match status" value="1"/>
</dbReference>
<evidence type="ECO:0000259" key="16">
    <source>
        <dbReference type="PROSITE" id="PS50885"/>
    </source>
</evidence>
<dbReference type="AlphaFoldDB" id="A0A919YSS2"/>
<feature type="domain" description="HAMP" evidence="16">
    <location>
        <begin position="349"/>
        <end position="401"/>
    </location>
</feature>
<evidence type="ECO:0000256" key="8">
    <source>
        <dbReference type="ARBA" id="ARBA00022777"/>
    </source>
</evidence>
<evidence type="ECO:0000259" key="14">
    <source>
        <dbReference type="PROSITE" id="PS50112"/>
    </source>
</evidence>
<keyword evidence="8" id="KW-0418">Kinase</keyword>
<dbReference type="CDD" id="cd00075">
    <property type="entry name" value="HATPase"/>
    <property type="match status" value="1"/>
</dbReference>
<feature type="domain" description="Histidine kinase" evidence="13">
    <location>
        <begin position="550"/>
        <end position="759"/>
    </location>
</feature>
<evidence type="ECO:0000256" key="11">
    <source>
        <dbReference type="ARBA" id="ARBA00023136"/>
    </source>
</evidence>
<dbReference type="CDD" id="cd06225">
    <property type="entry name" value="HAMP"/>
    <property type="match status" value="1"/>
</dbReference>
<dbReference type="GO" id="GO:0005524">
    <property type="term" value="F:ATP binding"/>
    <property type="evidence" value="ECO:0007669"/>
    <property type="project" value="UniProtKB-KW"/>
</dbReference>
<dbReference type="InterPro" id="IPR003661">
    <property type="entry name" value="HisK_dim/P_dom"/>
</dbReference>
<dbReference type="InterPro" id="IPR035965">
    <property type="entry name" value="PAS-like_dom_sf"/>
</dbReference>
<dbReference type="InterPro" id="IPR000700">
    <property type="entry name" value="PAS-assoc_C"/>
</dbReference>
<keyword evidence="18" id="KW-1185">Reference proteome</keyword>
<dbReference type="SMART" id="SM00388">
    <property type="entry name" value="HisKA"/>
    <property type="match status" value="1"/>
</dbReference>
<dbReference type="SUPFAM" id="SSF158472">
    <property type="entry name" value="HAMP domain-like"/>
    <property type="match status" value="1"/>
</dbReference>
<reference evidence="17" key="1">
    <citation type="submission" date="2021-03" db="EMBL/GenBank/DDBJ databases">
        <title>Antimicrobial resistance genes in bacteria isolated from Japanese honey, and their potential for conferring macrolide and lincosamide resistance in the American foulbrood pathogen Paenibacillus larvae.</title>
        <authorList>
            <person name="Okamoto M."/>
            <person name="Kumagai M."/>
            <person name="Kanamori H."/>
            <person name="Takamatsu D."/>
        </authorList>
    </citation>
    <scope>NUCLEOTIDE SEQUENCE</scope>
    <source>
        <strain evidence="17">J40TS1</strain>
    </source>
</reference>
<dbReference type="GO" id="GO:0005886">
    <property type="term" value="C:plasma membrane"/>
    <property type="evidence" value="ECO:0007669"/>
    <property type="project" value="UniProtKB-SubCell"/>
</dbReference>
<keyword evidence="7" id="KW-0547">Nucleotide-binding</keyword>
<comment type="subcellular location">
    <subcellularLocation>
        <location evidence="2">Cell membrane</location>
        <topology evidence="2">Multi-pass membrane protein</topology>
    </subcellularLocation>
</comment>
<dbReference type="EMBL" id="BOSE01000010">
    <property type="protein sequence ID" value="GIP18790.1"/>
    <property type="molecule type" value="Genomic_DNA"/>
</dbReference>
<name>A0A919YSS2_9BACL</name>
<dbReference type="SMART" id="SM00304">
    <property type="entry name" value="HAMP"/>
    <property type="match status" value="1"/>
</dbReference>
<dbReference type="PROSITE" id="PS50109">
    <property type="entry name" value="HIS_KIN"/>
    <property type="match status" value="1"/>
</dbReference>
<dbReference type="InterPro" id="IPR036097">
    <property type="entry name" value="HisK_dim/P_sf"/>
</dbReference>
<dbReference type="SMART" id="SM00387">
    <property type="entry name" value="HATPase_c"/>
    <property type="match status" value="1"/>
</dbReference>
<comment type="caution">
    <text evidence="17">The sequence shown here is derived from an EMBL/GenBank/DDBJ whole genome shotgun (WGS) entry which is preliminary data.</text>
</comment>
<dbReference type="Pfam" id="PF13426">
    <property type="entry name" value="PAS_9"/>
    <property type="match status" value="1"/>
</dbReference>
<dbReference type="Gene3D" id="3.30.450.20">
    <property type="entry name" value="PAS domain"/>
    <property type="match status" value="1"/>
</dbReference>
<evidence type="ECO:0000313" key="18">
    <source>
        <dbReference type="Proteomes" id="UP000683139"/>
    </source>
</evidence>
<evidence type="ECO:0000256" key="1">
    <source>
        <dbReference type="ARBA" id="ARBA00000085"/>
    </source>
</evidence>
<evidence type="ECO:0000256" key="10">
    <source>
        <dbReference type="ARBA" id="ARBA00023012"/>
    </source>
</evidence>
<dbReference type="InterPro" id="IPR005467">
    <property type="entry name" value="His_kinase_dom"/>
</dbReference>
<keyword evidence="10" id="KW-0902">Two-component regulatory system</keyword>
<evidence type="ECO:0000259" key="13">
    <source>
        <dbReference type="PROSITE" id="PS50109"/>
    </source>
</evidence>
<evidence type="ECO:0000256" key="7">
    <source>
        <dbReference type="ARBA" id="ARBA00022741"/>
    </source>
</evidence>
<dbReference type="InterPro" id="IPR036890">
    <property type="entry name" value="HATPase_C_sf"/>
</dbReference>
<dbReference type="CDD" id="cd00130">
    <property type="entry name" value="PAS"/>
    <property type="match status" value="1"/>
</dbReference>
<keyword evidence="12" id="KW-1133">Transmembrane helix</keyword>
<dbReference type="SUPFAM" id="SSF47384">
    <property type="entry name" value="Homodimeric domain of signal transducing histidine kinase"/>
    <property type="match status" value="1"/>
</dbReference>
<dbReference type="Pfam" id="PF02518">
    <property type="entry name" value="HATPase_c"/>
    <property type="match status" value="1"/>
</dbReference>
<dbReference type="Gene3D" id="1.10.287.130">
    <property type="match status" value="1"/>
</dbReference>
<evidence type="ECO:0000256" key="4">
    <source>
        <dbReference type="ARBA" id="ARBA00022475"/>
    </source>
</evidence>
<evidence type="ECO:0000256" key="3">
    <source>
        <dbReference type="ARBA" id="ARBA00012438"/>
    </source>
</evidence>
<feature type="transmembrane region" description="Helical" evidence="12">
    <location>
        <begin position="7"/>
        <end position="25"/>
    </location>
</feature>
<evidence type="ECO:0000256" key="6">
    <source>
        <dbReference type="ARBA" id="ARBA00022679"/>
    </source>
</evidence>
<feature type="domain" description="PAC" evidence="15">
    <location>
        <begin position="485"/>
        <end position="537"/>
    </location>
</feature>
<dbReference type="SUPFAM" id="SSF55785">
    <property type="entry name" value="PYP-like sensor domain (PAS domain)"/>
    <property type="match status" value="1"/>
</dbReference>
<comment type="catalytic activity">
    <reaction evidence="1">
        <text>ATP + protein L-histidine = ADP + protein N-phospho-L-histidine.</text>
        <dbReference type="EC" id="2.7.13.3"/>
    </reaction>
</comment>
<dbReference type="Gene3D" id="6.10.340.10">
    <property type="match status" value="1"/>
</dbReference>
<sequence>MSIRTKLSVAISLIVCVVLILNVFFSQINAVRVQNENVEQQITTMAQQLAVSIELIESTNRSIEKELSQRLKATAQAAEQLLDPDISNISLEELQQVRDTLQITDITLWVLDNGELVSALSSNPDEINLRSKTWDYWDVAMKDIIHMRPVSVEQGEHADHFYSGPINFSVSDPSKVNKWGYYYSGKTNYMINTILNTDSSFPDGYVKGKENIVAELIAENESLLEITAFDPKYFGKEKIIKLKKGQPVYNLDVRDIKFGSYEYSNAKRDVKLVKQAMHSNSFITSNFELNDKKLTRTFTPIAGSKPYVISMVFDHEQLLSSTTKQLLDHTVISIILLLITIAGSYLIAELLTAPLTKIMLKVNAISMNQFNTPLEHSSKDELGLLASQVNTMGNNLYRYTEQLKQTNLELLSTKQYLESFFSHTKDAIHIMDLDFKLIQVNKAFEDMFEFNSSELLGRPLFPDCSEKQRSYTELLMQVMDNNGISNYETIMHTKSGKPIDVSITLSGIIDEHGDTVAFASITRNITQRKQNEELRRNNEKLSAIGQLAASIAHEIRNPLTTVKGFLSLNHSNGNLPEKHAELVMKEIEHMELIVSQFLSMSRPQIEQWGPVHVERLIRDIVMLMQTSGKLDKVEVSIDALTLQSVIHGSEQHLKQVFVNLIKNSIEAMPDGGNLLISIDRQEAATEPAQLVIAIEDTGVGISEQELSHIFNPFYTSKQDGNGLGLLVTQQIVSNHYGSLSFASELGKGTTATVLLPVEAADKLST</sequence>
<gene>
    <name evidence="17" type="ORF">J40TS1_44320</name>
</gene>
<keyword evidence="5" id="KW-0597">Phosphoprotein</keyword>
<evidence type="ECO:0000256" key="9">
    <source>
        <dbReference type="ARBA" id="ARBA00022840"/>
    </source>
</evidence>
<dbReference type="CDD" id="cd00082">
    <property type="entry name" value="HisKA"/>
    <property type="match status" value="1"/>
</dbReference>
<keyword evidence="4" id="KW-1003">Cell membrane</keyword>
<dbReference type="PROSITE" id="PS50113">
    <property type="entry name" value="PAC"/>
    <property type="match status" value="1"/>
</dbReference>
<dbReference type="Pfam" id="PF00672">
    <property type="entry name" value="HAMP"/>
    <property type="match status" value="1"/>
</dbReference>
<dbReference type="InterPro" id="IPR003660">
    <property type="entry name" value="HAMP_dom"/>
</dbReference>
<accession>A0A919YSS2</accession>
<keyword evidence="6" id="KW-0808">Transferase</keyword>
<evidence type="ECO:0000256" key="12">
    <source>
        <dbReference type="SAM" id="Phobius"/>
    </source>
</evidence>
<dbReference type="InterPro" id="IPR004358">
    <property type="entry name" value="Sig_transdc_His_kin-like_C"/>
</dbReference>
<keyword evidence="9" id="KW-0067">ATP-binding</keyword>
<evidence type="ECO:0000259" key="15">
    <source>
        <dbReference type="PROSITE" id="PS50113"/>
    </source>
</evidence>
<dbReference type="GO" id="GO:0000155">
    <property type="term" value="F:phosphorelay sensor kinase activity"/>
    <property type="evidence" value="ECO:0007669"/>
    <property type="project" value="InterPro"/>
</dbReference>
<dbReference type="Pfam" id="PF00512">
    <property type="entry name" value="HisKA"/>
    <property type="match status" value="1"/>
</dbReference>
<evidence type="ECO:0000256" key="5">
    <source>
        <dbReference type="ARBA" id="ARBA00022553"/>
    </source>
</evidence>
<dbReference type="RefSeq" id="WP_213519441.1">
    <property type="nucleotide sequence ID" value="NZ_BOSE01000010.1"/>
</dbReference>
<dbReference type="NCBIfam" id="TIGR00229">
    <property type="entry name" value="sensory_box"/>
    <property type="match status" value="1"/>
</dbReference>
<organism evidence="17 18">
    <name type="scientific">Paenibacillus montaniterrae</name>
    <dbReference type="NCBI Taxonomy" id="429341"/>
    <lineage>
        <taxon>Bacteria</taxon>
        <taxon>Bacillati</taxon>
        <taxon>Bacillota</taxon>
        <taxon>Bacilli</taxon>
        <taxon>Bacillales</taxon>
        <taxon>Paenibacillaceae</taxon>
        <taxon>Paenibacillus</taxon>
    </lineage>
</organism>
<dbReference type="SMART" id="SM00091">
    <property type="entry name" value="PAS"/>
    <property type="match status" value="1"/>
</dbReference>
<dbReference type="EC" id="2.7.13.3" evidence="3"/>
<dbReference type="PANTHER" id="PTHR43065">
    <property type="entry name" value="SENSOR HISTIDINE KINASE"/>
    <property type="match status" value="1"/>
</dbReference>
<evidence type="ECO:0000313" key="17">
    <source>
        <dbReference type="EMBL" id="GIP18790.1"/>
    </source>
</evidence>
<dbReference type="PANTHER" id="PTHR43065:SF10">
    <property type="entry name" value="PEROXIDE STRESS-ACTIVATED HISTIDINE KINASE MAK3"/>
    <property type="match status" value="1"/>
</dbReference>
<dbReference type="Proteomes" id="UP000683139">
    <property type="component" value="Unassembled WGS sequence"/>
</dbReference>
<feature type="domain" description="PAS" evidence="14">
    <location>
        <begin position="413"/>
        <end position="461"/>
    </location>
</feature>
<proteinExistence type="predicted"/>
<evidence type="ECO:0000256" key="2">
    <source>
        <dbReference type="ARBA" id="ARBA00004651"/>
    </source>
</evidence>
<dbReference type="PRINTS" id="PR00344">
    <property type="entry name" value="BCTRLSENSOR"/>
</dbReference>
<protein>
    <recommendedName>
        <fullName evidence="3">histidine kinase</fullName>
        <ecNumber evidence="3">2.7.13.3</ecNumber>
    </recommendedName>
</protein>
<dbReference type="InterPro" id="IPR003594">
    <property type="entry name" value="HATPase_dom"/>
</dbReference>
<dbReference type="PROSITE" id="PS50885">
    <property type="entry name" value="HAMP"/>
    <property type="match status" value="1"/>
</dbReference>
<keyword evidence="12" id="KW-0812">Transmembrane</keyword>
<dbReference type="PROSITE" id="PS50112">
    <property type="entry name" value="PAS"/>
    <property type="match status" value="1"/>
</dbReference>
<keyword evidence="11 12" id="KW-0472">Membrane</keyword>
<dbReference type="InterPro" id="IPR000014">
    <property type="entry name" value="PAS"/>
</dbReference>